<evidence type="ECO:0000313" key="1">
    <source>
        <dbReference type="EMBL" id="MBE2162985.1"/>
    </source>
</evidence>
<comment type="caution">
    <text evidence="1">The sequence shown here is derived from an EMBL/GenBank/DDBJ whole genome shotgun (WGS) entry which is preliminary data.</text>
</comment>
<dbReference type="Proteomes" id="UP000619170">
    <property type="component" value="Unassembled WGS sequence"/>
</dbReference>
<dbReference type="EMBL" id="JADAZL010000001">
    <property type="protein sequence ID" value="MBE2162985.1"/>
    <property type="molecule type" value="Genomic_DNA"/>
</dbReference>
<evidence type="ECO:0000313" key="2">
    <source>
        <dbReference type="Proteomes" id="UP000619170"/>
    </source>
</evidence>
<accession>A0ABR9NET3</accession>
<protein>
    <recommendedName>
        <fullName evidence="3">Dihydrodipicolinate reductase</fullName>
    </recommendedName>
</protein>
<organism evidence="1 2">
    <name type="scientific">Acinetobacter oleivorans</name>
    <dbReference type="NCBI Taxonomy" id="1148157"/>
    <lineage>
        <taxon>Bacteria</taxon>
        <taxon>Pseudomonadati</taxon>
        <taxon>Pseudomonadota</taxon>
        <taxon>Gammaproteobacteria</taxon>
        <taxon>Moraxellales</taxon>
        <taxon>Moraxellaceae</taxon>
        <taxon>Acinetobacter</taxon>
    </lineage>
</organism>
<keyword evidence="2" id="KW-1185">Reference proteome</keyword>
<dbReference type="RefSeq" id="WP_192833286.1">
    <property type="nucleotide sequence ID" value="NZ_JADAZL010000001.1"/>
</dbReference>
<sequence length="324" mass="33932">MIQAKRIGIYGTGKAASQIIKALENSPHSLTAAIAFLKEQDGEDIGTLTGGKPLGIKATLDLEISINSKEFDVLLYAGLGGETLYKTMILCANAGVDLIHACFAHPKLRLSSELYSQIQDKALVTGSRIVGTGMLPGFWLDVVPALFTSALPAPVSVIGESCADITTWGYGVLANEIGVGQPPEPDSVGPIGGILQESALMIAEVLGLDAMPERSGGFVISDIATEVIGIPVNVGDRIGFDETASVVFEGKERIKLGWKGLPANYHGFKSSLTITVIGGDGSQIKIDTTRPTDPYPGTAARFIHAIHGIQALAGGLHTPVEMSI</sequence>
<evidence type="ECO:0008006" key="3">
    <source>
        <dbReference type="Google" id="ProtNLM"/>
    </source>
</evidence>
<proteinExistence type="predicted"/>
<reference evidence="1 2" key="1">
    <citation type="submission" date="2020-10" db="EMBL/GenBank/DDBJ databases">
        <authorList>
            <person name="Mohd Rani F."/>
        </authorList>
    </citation>
    <scope>NUCLEOTIDE SEQUENCE [LARGE SCALE GENOMIC DNA]</scope>
    <source>
        <strain evidence="1 2">AC1583</strain>
    </source>
</reference>
<reference evidence="2" key="2">
    <citation type="submission" date="2023-07" db="EMBL/GenBank/DDBJ databases">
        <title>Acinetobacter oleivorans assembled AC1583.</title>
        <authorList>
            <person name="Yeo C.C."/>
        </authorList>
    </citation>
    <scope>NUCLEOTIDE SEQUENCE [LARGE SCALE GENOMIC DNA]</scope>
    <source>
        <strain evidence="2">AC1583</strain>
    </source>
</reference>
<gene>
    <name evidence="1" type="ORF">IIQ43_00380</name>
</gene>
<dbReference type="InterPro" id="IPR036291">
    <property type="entry name" value="NAD(P)-bd_dom_sf"/>
</dbReference>
<dbReference type="SUPFAM" id="SSF51735">
    <property type="entry name" value="NAD(P)-binding Rossmann-fold domains"/>
    <property type="match status" value="1"/>
</dbReference>
<name>A0ABR9NET3_9GAMM</name>